<organism evidence="3">
    <name type="scientific">hydrothermal vent metagenome</name>
    <dbReference type="NCBI Taxonomy" id="652676"/>
    <lineage>
        <taxon>unclassified sequences</taxon>
        <taxon>metagenomes</taxon>
        <taxon>ecological metagenomes</taxon>
    </lineage>
</organism>
<proteinExistence type="predicted"/>
<dbReference type="CDD" id="cd04623">
    <property type="entry name" value="CBS_pair_bac_euk"/>
    <property type="match status" value="1"/>
</dbReference>
<dbReference type="EMBL" id="UOED01000086">
    <property type="protein sequence ID" value="VAV94028.1"/>
    <property type="molecule type" value="Genomic_DNA"/>
</dbReference>
<accession>A0A3B0S0T1</accession>
<keyword evidence="1" id="KW-0129">CBS domain</keyword>
<feature type="domain" description="CBS" evidence="2">
    <location>
        <begin position="10"/>
        <end position="67"/>
    </location>
</feature>
<sequence length="143" mass="15620">MYVKNVLQYKGHQIISVSPDNSLLEVAKTLRENKIGAVLVCKSEGQMCGVLSERDIIIAVAKHGGSILSGKVSDFMTEGVYTCSPDDDMKKVMEQMTSKRIRHLPVLDEGNIVGVISIGDVVKQRMAETEAESEALMTYITTG</sequence>
<dbReference type="InterPro" id="IPR044725">
    <property type="entry name" value="CBSX3_CBS_dom"/>
</dbReference>
<dbReference type="PANTHER" id="PTHR43080">
    <property type="entry name" value="CBS DOMAIN-CONTAINING PROTEIN CBSX3, MITOCHONDRIAL"/>
    <property type="match status" value="1"/>
</dbReference>
<dbReference type="PANTHER" id="PTHR43080:SF2">
    <property type="entry name" value="CBS DOMAIN-CONTAINING PROTEIN"/>
    <property type="match status" value="1"/>
</dbReference>
<dbReference type="InterPro" id="IPR051257">
    <property type="entry name" value="Diverse_CBS-Domain"/>
</dbReference>
<dbReference type="PROSITE" id="PS51371">
    <property type="entry name" value="CBS"/>
    <property type="match status" value="2"/>
</dbReference>
<dbReference type="AlphaFoldDB" id="A0A3B0S0T1"/>
<dbReference type="Pfam" id="PF00571">
    <property type="entry name" value="CBS"/>
    <property type="match status" value="2"/>
</dbReference>
<dbReference type="Gene3D" id="3.10.580.10">
    <property type="entry name" value="CBS-domain"/>
    <property type="match status" value="1"/>
</dbReference>
<evidence type="ECO:0000259" key="2">
    <source>
        <dbReference type="PROSITE" id="PS51371"/>
    </source>
</evidence>
<dbReference type="SMART" id="SM00116">
    <property type="entry name" value="CBS"/>
    <property type="match status" value="2"/>
</dbReference>
<protein>
    <submittedName>
        <fullName evidence="3">CBS domain protein</fullName>
    </submittedName>
</protein>
<evidence type="ECO:0000256" key="1">
    <source>
        <dbReference type="ARBA" id="ARBA00023122"/>
    </source>
</evidence>
<gene>
    <name evidence="3" type="ORF">MNBD_ALPHA02-244</name>
</gene>
<name>A0A3B0S0T1_9ZZZZ</name>
<dbReference type="SUPFAM" id="SSF54631">
    <property type="entry name" value="CBS-domain pair"/>
    <property type="match status" value="1"/>
</dbReference>
<dbReference type="InterPro" id="IPR000644">
    <property type="entry name" value="CBS_dom"/>
</dbReference>
<evidence type="ECO:0000313" key="3">
    <source>
        <dbReference type="EMBL" id="VAV94028.1"/>
    </source>
</evidence>
<feature type="domain" description="CBS" evidence="2">
    <location>
        <begin position="76"/>
        <end position="132"/>
    </location>
</feature>
<dbReference type="InterPro" id="IPR046342">
    <property type="entry name" value="CBS_dom_sf"/>
</dbReference>
<reference evidence="3" key="1">
    <citation type="submission" date="2018-06" db="EMBL/GenBank/DDBJ databases">
        <authorList>
            <person name="Zhirakovskaya E."/>
        </authorList>
    </citation>
    <scope>NUCLEOTIDE SEQUENCE</scope>
</reference>